<feature type="transmembrane region" description="Helical" evidence="1">
    <location>
        <begin position="12"/>
        <end position="28"/>
    </location>
</feature>
<sequence length="128" mass="14177">MIRFQQKLRTAAICSVCGALLFVLAFILKGGRVAENPGTLIAMLITFSVYALIIFGIIGIPVSYLADVITNRKNLKFLVYFMAGALILQLTHLFTDYQTLQSSLFLSLLGGVTATAFYLCERLLLLRH</sequence>
<dbReference type="EMBL" id="CP147407">
    <property type="protein sequence ID" value="WXB97366.1"/>
    <property type="molecule type" value="Genomic_DNA"/>
</dbReference>
<keyword evidence="3" id="KW-1185">Reference proteome</keyword>
<dbReference type="Proteomes" id="UP001377337">
    <property type="component" value="Chromosome"/>
</dbReference>
<reference evidence="2 3" key="1">
    <citation type="submission" date="2024-02" db="EMBL/GenBank/DDBJ databases">
        <title>Seven novel Bacillus-like species.</title>
        <authorList>
            <person name="Liu G."/>
        </authorList>
    </citation>
    <scope>NUCLEOTIDE SEQUENCE [LARGE SCALE GENOMIC DNA]</scope>
    <source>
        <strain evidence="2 3">FJAT-52054</strain>
    </source>
</reference>
<evidence type="ECO:0000313" key="3">
    <source>
        <dbReference type="Proteomes" id="UP001377337"/>
    </source>
</evidence>
<evidence type="ECO:0000313" key="2">
    <source>
        <dbReference type="EMBL" id="WXB97366.1"/>
    </source>
</evidence>
<accession>A0ABZ2NJJ3</accession>
<name>A0ABZ2NJJ3_9BACI</name>
<dbReference type="RefSeq" id="WP_338779735.1">
    <property type="nucleotide sequence ID" value="NZ_CP147407.1"/>
</dbReference>
<keyword evidence="1" id="KW-0812">Transmembrane</keyword>
<keyword evidence="1" id="KW-1133">Transmembrane helix</keyword>
<evidence type="ECO:0008006" key="4">
    <source>
        <dbReference type="Google" id="ProtNLM"/>
    </source>
</evidence>
<keyword evidence="1" id="KW-0472">Membrane</keyword>
<proteinExistence type="predicted"/>
<feature type="transmembrane region" description="Helical" evidence="1">
    <location>
        <begin position="77"/>
        <end position="94"/>
    </location>
</feature>
<feature type="transmembrane region" description="Helical" evidence="1">
    <location>
        <begin position="40"/>
        <end position="65"/>
    </location>
</feature>
<organism evidence="2 3">
    <name type="scientific">Metabacillus sediminis</name>
    <dbReference type="NCBI Taxonomy" id="3117746"/>
    <lineage>
        <taxon>Bacteria</taxon>
        <taxon>Bacillati</taxon>
        <taxon>Bacillota</taxon>
        <taxon>Bacilli</taxon>
        <taxon>Bacillales</taxon>
        <taxon>Bacillaceae</taxon>
        <taxon>Metabacillus</taxon>
    </lineage>
</organism>
<evidence type="ECO:0000256" key="1">
    <source>
        <dbReference type="SAM" id="Phobius"/>
    </source>
</evidence>
<protein>
    <recommendedName>
        <fullName evidence="4">Permease</fullName>
    </recommendedName>
</protein>
<gene>
    <name evidence="2" type="ORF">WCV65_02365</name>
</gene>
<feature type="transmembrane region" description="Helical" evidence="1">
    <location>
        <begin position="100"/>
        <end position="120"/>
    </location>
</feature>